<feature type="domain" description="Aldehyde oxidase/xanthine dehydrogenase first molybdopterin binding" evidence="2">
    <location>
        <begin position="286"/>
        <end position="421"/>
    </location>
</feature>
<dbReference type="Proteomes" id="UP000239724">
    <property type="component" value="Unassembled WGS sequence"/>
</dbReference>
<dbReference type="SUPFAM" id="SSF56003">
    <property type="entry name" value="Molybdenum cofactor-binding domain"/>
    <property type="match status" value="2"/>
</dbReference>
<dbReference type="InterPro" id="IPR008274">
    <property type="entry name" value="AldOxase/xan_DH_MoCoBD1"/>
</dbReference>
<gene>
    <name evidence="4" type="ORF">CCS01_16365</name>
</gene>
<organism evidence="4 5">
    <name type="scientific">Rhodopila globiformis</name>
    <name type="common">Rhodopseudomonas globiformis</name>
    <dbReference type="NCBI Taxonomy" id="1071"/>
    <lineage>
        <taxon>Bacteria</taxon>
        <taxon>Pseudomonadati</taxon>
        <taxon>Pseudomonadota</taxon>
        <taxon>Alphaproteobacteria</taxon>
        <taxon>Acetobacterales</taxon>
        <taxon>Acetobacteraceae</taxon>
        <taxon>Rhodopila</taxon>
    </lineage>
</organism>
<evidence type="ECO:0000313" key="5">
    <source>
        <dbReference type="Proteomes" id="UP000239724"/>
    </source>
</evidence>
<name>A0A2S6NAZ9_RHOGL</name>
<keyword evidence="5" id="KW-1185">Reference proteome</keyword>
<feature type="region of interest" description="Disordered" evidence="1">
    <location>
        <begin position="438"/>
        <end position="462"/>
    </location>
</feature>
<dbReference type="Gene3D" id="3.30.365.10">
    <property type="entry name" value="Aldehyde oxidase/xanthine dehydrogenase, molybdopterin binding domain"/>
    <property type="match status" value="4"/>
</dbReference>
<dbReference type="InterPro" id="IPR052516">
    <property type="entry name" value="N-heterocyclic_Hydroxylase"/>
</dbReference>
<dbReference type="Gene3D" id="3.90.1170.50">
    <property type="entry name" value="Aldehyde oxidase/xanthine dehydrogenase, a/b hammerhead"/>
    <property type="match status" value="1"/>
</dbReference>
<feature type="domain" description="Aldehyde oxidase/xanthine dehydrogenase second molybdopterin binding" evidence="3">
    <location>
        <begin position="19"/>
        <end position="124"/>
    </location>
</feature>
<proteinExistence type="predicted"/>
<feature type="compositionally biased region" description="Pro residues" evidence="1">
    <location>
        <begin position="440"/>
        <end position="449"/>
    </location>
</feature>
<dbReference type="EMBL" id="NHRY01000182">
    <property type="protein sequence ID" value="PPQ31793.1"/>
    <property type="molecule type" value="Genomic_DNA"/>
</dbReference>
<dbReference type="Pfam" id="PF20256">
    <property type="entry name" value="MoCoBD_2"/>
    <property type="match status" value="2"/>
</dbReference>
<reference evidence="4 5" key="1">
    <citation type="journal article" date="2018" name="Arch. Microbiol.">
        <title>New insights into the metabolic potential of the phototrophic purple bacterium Rhodopila globiformis DSM 161(T) from its draft genome sequence and evidence for a vanadium-dependent nitrogenase.</title>
        <authorList>
            <person name="Imhoff J.F."/>
            <person name="Rahn T."/>
            <person name="Kunzel S."/>
            <person name="Neulinger S.C."/>
        </authorList>
    </citation>
    <scope>NUCLEOTIDE SEQUENCE [LARGE SCALE GENOMIC DNA]</scope>
    <source>
        <strain evidence="4 5">DSM 161</strain>
    </source>
</reference>
<evidence type="ECO:0000313" key="4">
    <source>
        <dbReference type="EMBL" id="PPQ31793.1"/>
    </source>
</evidence>
<evidence type="ECO:0000256" key="1">
    <source>
        <dbReference type="SAM" id="MobiDB-lite"/>
    </source>
</evidence>
<accession>A0A2S6NAZ9</accession>
<evidence type="ECO:0008006" key="6">
    <source>
        <dbReference type="Google" id="ProtNLM"/>
    </source>
</evidence>
<dbReference type="RefSeq" id="WP_104519897.1">
    <property type="nucleotide sequence ID" value="NZ_NHRY01000182.1"/>
</dbReference>
<sequence length="701" mass="75563">MSDTLPLSILNNRRMDRWLAFRPDRTVRLAVGKVEIGQGVLIALSQIAAEELDVAIDRIDILSGDTAAAPDEGSTSSSQSIEMSGRSVRLVSAELRARILGRLAQRLNCAPEDLSVEDGVFLQGGAPTGHDYWNFAGAEDFAAEITGTAPPKPPGAYTVVGQPVPRRDLAAKVTGAAFIHDMVRPDLLHARILRQPSRGAKLESLNEAAIRRVAGRDIRIVRVGDFIAFVGSDETAVQRAADAAPAHAVWSGVRVLTAAQQEAAWFRDRPSDDRFIGDPGPPLETGTIVSATYSRPYVAHAALAPSCALAEYRNDHLSVWSHTQGVYPLRNSLAAILGLEREQVTVRHAQGAGCYGHNGADDAALDAAIIAMQIPGSCIRVQWRREEEFGFEPVGTAHMTRLRAALDESGRPLDWTAEVWAGSHVQRPVFGGTMLAHEALPPPPPPPRANDPTEANGGGGTRNAVPLYDFAAKRVIHHLALETPVRTSSLRGLGALPNVFALECFMDELAERAGVDPVAYRLSLLSDPRARRLIETVSDRCAWASREAVGSGRGLGLAWSRYKNKAAYACVAVELEVDRDIMLRRIWCAADAGLVINPDGARNQLEGGIIHAASMTLKEQVTLDGEGIASLDWDHYPILRFSEVPEIDTVIIPNPDQPTLGMGECTFGPTAAAIGNALYHALGVRIRDMPLTRERIAAALV</sequence>
<dbReference type="AlphaFoldDB" id="A0A2S6NAZ9"/>
<evidence type="ECO:0000259" key="2">
    <source>
        <dbReference type="Pfam" id="PF02738"/>
    </source>
</evidence>
<feature type="domain" description="Aldehyde oxidase/xanthine dehydrogenase second molybdopterin binding" evidence="3">
    <location>
        <begin position="564"/>
        <end position="645"/>
    </location>
</feature>
<dbReference type="InterPro" id="IPR012368">
    <property type="entry name" value="OxRdtase_Mopterin-bd_su_IorB"/>
</dbReference>
<protein>
    <recommendedName>
        <fullName evidence="6">Aldehyde oxidase/xanthine dehydrogenase a/b hammerhead domain-containing protein</fullName>
    </recommendedName>
</protein>
<dbReference type="InterPro" id="IPR046867">
    <property type="entry name" value="AldOxase/xan_DH_MoCoBD2"/>
</dbReference>
<dbReference type="PANTHER" id="PTHR47495:SF1">
    <property type="entry name" value="BLL3820 PROTEIN"/>
    <property type="match status" value="1"/>
</dbReference>
<dbReference type="Pfam" id="PF02738">
    <property type="entry name" value="MoCoBD_1"/>
    <property type="match status" value="1"/>
</dbReference>
<dbReference type="GO" id="GO:0016491">
    <property type="term" value="F:oxidoreductase activity"/>
    <property type="evidence" value="ECO:0007669"/>
    <property type="project" value="InterPro"/>
</dbReference>
<dbReference type="InterPro" id="IPR037165">
    <property type="entry name" value="AldOxase/xan_DH_Mopterin-bd_sf"/>
</dbReference>
<evidence type="ECO:0000259" key="3">
    <source>
        <dbReference type="Pfam" id="PF20256"/>
    </source>
</evidence>
<dbReference type="PANTHER" id="PTHR47495">
    <property type="entry name" value="ALDEHYDE DEHYDROGENASE"/>
    <property type="match status" value="1"/>
</dbReference>
<dbReference type="OrthoDB" id="9767994at2"/>
<dbReference type="PIRSF" id="PIRSF036389">
    <property type="entry name" value="IOR_B"/>
    <property type="match status" value="1"/>
</dbReference>
<comment type="caution">
    <text evidence="4">The sequence shown here is derived from an EMBL/GenBank/DDBJ whole genome shotgun (WGS) entry which is preliminary data.</text>
</comment>